<dbReference type="Proteomes" id="UP000199584">
    <property type="component" value="Unassembled WGS sequence"/>
</dbReference>
<dbReference type="EMBL" id="FOYM01000014">
    <property type="protein sequence ID" value="SFR07255.1"/>
    <property type="molecule type" value="Genomic_DNA"/>
</dbReference>
<sequence length="373" mass="40895">MCYDEGILQACIDGELNSNQMRKITLHLNQCAACRNKMENLRANDIFVSKNLSIFLSNEPDTDYSIETAPIVNKSNPQPVNKKTWRFKQVMKFKKIIATAAAAAVMFTAFSFPAVRSMAGEFLTIFRMEKVQTISVSTEDLKELEKALQEGASKVDIDNFGSAEVVGKQESVPVTLTEASAAVDFDVKLPQVDGFGNPQLQKITGNTVNLKLEVQKVNSLLQTLGSTSLLPDNLDGQHFSLTMPTAIVATYKSGNARIMITQARSPELKTPANVDALAIRDALLSIPAMPDNLKNQLLAINDWQNTILIPNIDGSSREVTVNGTRGVFVDAGSRQHNSAGMQFLIWQQDGVIYTISGEKLDLHSALEIATQMK</sequence>
<dbReference type="OrthoDB" id="2079550at2"/>
<evidence type="ECO:0000313" key="2">
    <source>
        <dbReference type="EMBL" id="SFR07255.1"/>
    </source>
</evidence>
<protein>
    <recommendedName>
        <fullName evidence="4">Zinc-finger</fullName>
    </recommendedName>
</protein>
<evidence type="ECO:0000256" key="1">
    <source>
        <dbReference type="SAM" id="Phobius"/>
    </source>
</evidence>
<dbReference type="STRING" id="39060.SAMN05660706_11471"/>
<reference evidence="3" key="1">
    <citation type="submission" date="2016-10" db="EMBL/GenBank/DDBJ databases">
        <authorList>
            <person name="Varghese N."/>
            <person name="Submissions S."/>
        </authorList>
    </citation>
    <scope>NUCLEOTIDE SEQUENCE [LARGE SCALE GENOMIC DNA]</scope>
    <source>
        <strain evidence="3">DSM 3669</strain>
    </source>
</reference>
<keyword evidence="3" id="KW-1185">Reference proteome</keyword>
<evidence type="ECO:0000313" key="3">
    <source>
        <dbReference type="Proteomes" id="UP000199584"/>
    </source>
</evidence>
<dbReference type="RefSeq" id="WP_092483529.1">
    <property type="nucleotide sequence ID" value="NZ_FOYM01000014.1"/>
</dbReference>
<keyword evidence="1" id="KW-1133">Transmembrane helix</keyword>
<evidence type="ECO:0008006" key="4">
    <source>
        <dbReference type="Google" id="ProtNLM"/>
    </source>
</evidence>
<organism evidence="2 3">
    <name type="scientific">Desulfoscipio geothermicus DSM 3669</name>
    <dbReference type="NCBI Taxonomy" id="1121426"/>
    <lineage>
        <taxon>Bacteria</taxon>
        <taxon>Bacillati</taxon>
        <taxon>Bacillota</taxon>
        <taxon>Clostridia</taxon>
        <taxon>Eubacteriales</taxon>
        <taxon>Desulfallaceae</taxon>
        <taxon>Desulfoscipio</taxon>
    </lineage>
</organism>
<name>A0A1I6DPA0_9FIRM</name>
<gene>
    <name evidence="2" type="ORF">SAMN05660706_11471</name>
</gene>
<accession>A0A1I6DPA0</accession>
<keyword evidence="1" id="KW-0812">Transmembrane</keyword>
<feature type="transmembrane region" description="Helical" evidence="1">
    <location>
        <begin position="96"/>
        <end position="115"/>
    </location>
</feature>
<keyword evidence="1" id="KW-0472">Membrane</keyword>
<proteinExistence type="predicted"/>
<dbReference type="AlphaFoldDB" id="A0A1I6DPA0"/>